<evidence type="ECO:0000256" key="11">
    <source>
        <dbReference type="SAM" id="Coils"/>
    </source>
</evidence>
<evidence type="ECO:0000256" key="12">
    <source>
        <dbReference type="SAM" id="MobiDB-lite"/>
    </source>
</evidence>
<proteinExistence type="evidence at transcript level"/>
<evidence type="ECO:0000259" key="13">
    <source>
        <dbReference type="PROSITE" id="PS50067"/>
    </source>
</evidence>
<dbReference type="PANTHER" id="PTHR47970:SF29">
    <property type="entry name" value="KINESIN FAMILY MEMBER 20B"/>
    <property type="match status" value="1"/>
</dbReference>
<evidence type="ECO:0000256" key="9">
    <source>
        <dbReference type="ARBA" id="ARBA00023212"/>
    </source>
</evidence>
<dbReference type="GO" id="GO:0072686">
    <property type="term" value="C:mitotic spindle"/>
    <property type="evidence" value="ECO:0007669"/>
    <property type="project" value="TreeGrafter"/>
</dbReference>
<feature type="region of interest" description="Disordered" evidence="12">
    <location>
        <begin position="1375"/>
        <end position="1403"/>
    </location>
</feature>
<keyword evidence="5 10" id="KW-0547">Nucleotide-binding</keyword>
<evidence type="ECO:0000256" key="2">
    <source>
        <dbReference type="ARBA" id="ARBA00022490"/>
    </source>
</evidence>
<comment type="similarity">
    <text evidence="10">Belongs to the TRAFAC class myosin-kinesin ATPase superfamily. Kinesin family.</text>
</comment>
<evidence type="ECO:0000313" key="14">
    <source>
        <dbReference type="EMBL" id="CAB3259094.1"/>
    </source>
</evidence>
<evidence type="ECO:0000256" key="5">
    <source>
        <dbReference type="ARBA" id="ARBA00022741"/>
    </source>
</evidence>
<dbReference type="GO" id="GO:0005634">
    <property type="term" value="C:nucleus"/>
    <property type="evidence" value="ECO:0007669"/>
    <property type="project" value="TreeGrafter"/>
</dbReference>
<dbReference type="GO" id="GO:0090307">
    <property type="term" value="P:mitotic spindle assembly"/>
    <property type="evidence" value="ECO:0007669"/>
    <property type="project" value="TreeGrafter"/>
</dbReference>
<dbReference type="SUPFAM" id="SSF52540">
    <property type="entry name" value="P-loop containing nucleoside triphosphate hydrolases"/>
    <property type="match status" value="1"/>
</dbReference>
<feature type="compositionally biased region" description="Acidic residues" evidence="12">
    <location>
        <begin position="562"/>
        <end position="580"/>
    </location>
</feature>
<dbReference type="InterPro" id="IPR027417">
    <property type="entry name" value="P-loop_NTPase"/>
</dbReference>
<dbReference type="GO" id="GO:0005876">
    <property type="term" value="C:spindle microtubule"/>
    <property type="evidence" value="ECO:0007669"/>
    <property type="project" value="TreeGrafter"/>
</dbReference>
<dbReference type="GO" id="GO:0008017">
    <property type="term" value="F:microtubule binding"/>
    <property type="evidence" value="ECO:0007669"/>
    <property type="project" value="InterPro"/>
</dbReference>
<feature type="region of interest" description="Disordered" evidence="12">
    <location>
        <begin position="722"/>
        <end position="744"/>
    </location>
</feature>
<dbReference type="InterPro" id="IPR001752">
    <property type="entry name" value="Kinesin_motor_dom"/>
</dbReference>
<dbReference type="SMART" id="SM00129">
    <property type="entry name" value="KISc"/>
    <property type="match status" value="1"/>
</dbReference>
<feature type="compositionally biased region" description="Basic residues" evidence="12">
    <location>
        <begin position="512"/>
        <end position="521"/>
    </location>
</feature>
<feature type="region of interest" description="Disordered" evidence="12">
    <location>
        <begin position="511"/>
        <end position="580"/>
    </location>
</feature>
<evidence type="ECO:0000256" key="8">
    <source>
        <dbReference type="ARBA" id="ARBA00023175"/>
    </source>
</evidence>
<feature type="compositionally biased region" description="Basic residues" evidence="12">
    <location>
        <begin position="1547"/>
        <end position="1556"/>
    </location>
</feature>
<dbReference type="InterPro" id="IPR019821">
    <property type="entry name" value="Kinesin_motor_CS"/>
</dbReference>
<keyword evidence="6 10" id="KW-0067">ATP-binding</keyword>
<keyword evidence="8 10" id="KW-0505">Motor protein</keyword>
<evidence type="ECO:0000256" key="10">
    <source>
        <dbReference type="PROSITE-ProRule" id="PRU00283"/>
    </source>
</evidence>
<evidence type="ECO:0000256" key="3">
    <source>
        <dbReference type="ARBA" id="ARBA00022553"/>
    </source>
</evidence>
<comment type="subcellular location">
    <subcellularLocation>
        <location evidence="1">Cytoplasm</location>
        <location evidence="1">Cytoskeleton</location>
        <location evidence="1">Spindle</location>
    </subcellularLocation>
</comment>
<feature type="compositionally biased region" description="Basic and acidic residues" evidence="12">
    <location>
        <begin position="1375"/>
        <end position="1395"/>
    </location>
</feature>
<keyword evidence="2" id="KW-0963">Cytoplasm</keyword>
<sequence length="1743" mass="198710">MTAVPIPRTAPFCQGDDDDEDLFSVKDITKNLEKEFATPQVIVRHLSRLSSQAYVAGSSFMKVYLRVRPFTDIEIQQKENQKCMDISADHHEITLRAPKSSNMFKNSAHGVGETCHSFSFTNIFNPETGQKDFFDSTALPVVQDFISGQNSLIFTYGVTSSGKTHTIQGSPGNEGIMPRSVDVIFNSIGNEIIQDSDINLEHNNKVVLVNEEQKQRLLEEKLNLLLMADQIKENESIAKDSLEPSTDASVDVPSSAETSANESKSSRLSFLDFTKTVTDDSFVDLSDQGPVKFAVFVSFIEIYKDYIYDLLQPLPKGKNKKRPALRLAEDKSVPFVKGLHQIQVTTRDEVFKLLTVARNHLHMAETKLNHNSSRSHCIFTIKTVCTTDFQRSISARVSQISFCDLAGSERWGKTDSFGERLKEAGKINSSLMTLGKCIETLRHNQQHGKGQQRVVPYRESRLTRLFQGFLMGNGRACMIVNANQCASMFDETYHVLKFSAIASEVKMDKNPIRKSQRISRRSSRDNLSVSLNNALTRKASRTTMGWQPQENTITEEGSGQQQDEEETEDDESEEESDDEVTAFWREREEKLLWCVTKLKDALQQEKENVYIREAEVRKEVVDEMTKYYTEIEQRWEDRLEERVQIAENYGEKKYNRAVDQANDKIRDLVKKRDEAMQQAEELDEECQELDQKADALAEELEKLKSDSSEKILKLETELAELHEKTKTDQGGGDGLESRQSSVGGRESMIENLQQENADGREIIQEQLREMEDMRGIIERLETENDKLNKNYEEVTNKMKSMESNTEDMDERNRLTKNLEAELQETKEKLKQLHHEAETNKNTQEEIIKKNEVLETEKQKLLSNIKDLTQELSKAQNDLETASNNLKATTNDLEKQHSELDSNKQQLATEDLKLQKIQEDLATLAKEKDSLLCDLKKEQMEKSTVLLKLNNLEVDLSSTKAKLEKSVKDCGEANDKATKLELIAEENKEVVVVEMSELKIEVEQLTSKNSELTSTLEEAIACAEIKNSELLELNKRLEEEEKKHKEKEDRLEVDLARMERENVKNLKNAEKDHQKELLKVEAKLATEREELMLVRKDLDSANHLESQLIAEVDRLQASLKQATLEKADVTKKEEKRTSINVELERDIHILTSERDDLLKKTEELNKEISQMKSKLERLEQNQPNLTVAEASELETLRTKLTEMNQLQIEQQTLTDSYEKEKVEQQQKMAELQTKVDEAMDEKQDLQNCINEIEKERNEFSSQRSELVRNIKEKERDEVQLKNTVQELKEKLKDKSTSDREHSTLLNDKDRLIEELRDEVAKAHKSKEDDLQKFREGRDRIAAALDAKISSQNATNEMLKDKLDDQISTNVQLKSENSRLKAELQHEKKNKSAEKAKTQKKQAAEVSTSLIENRAAAAPLPIVKLEPLSPKAIPDSALVNKNLNEVEVSVQDMSTGMAGTPLRSPDQIKPEPVEEVEDLNEPPQAKRTTRGARRTTSRTAVVKKTSSRRKKVADRPSTPIPTDVFDDSRQSRGFPQPEMEMDVTPVLKKSTRGRKRPKTSKEEPSKLDMLTRSPAQLRSRLTKRFKTVDRVFVNNDKDTESLADESELGRQSRPRRRGKAASETNDDGDTTSLNKFKNISKMGDMLKNSPVGQALKKRFEAAISPSRSPSVISSPTHATNFSIQDQNRQSTRRVRKLHADDISLPLESTPTESDAIGAMGRGVGVLAQTQNAQEPGTRRLRRRKQ</sequence>
<evidence type="ECO:0000256" key="4">
    <source>
        <dbReference type="ARBA" id="ARBA00022701"/>
    </source>
</evidence>
<gene>
    <name evidence="14" type="primary">Kif20b</name>
</gene>
<dbReference type="Gene3D" id="3.40.850.10">
    <property type="entry name" value="Kinesin motor domain"/>
    <property type="match status" value="1"/>
</dbReference>
<dbReference type="InterPro" id="IPR047149">
    <property type="entry name" value="KIF11-like"/>
</dbReference>
<dbReference type="GO" id="GO:0005524">
    <property type="term" value="F:ATP binding"/>
    <property type="evidence" value="ECO:0007669"/>
    <property type="project" value="UniProtKB-UniRule"/>
</dbReference>
<evidence type="ECO:0000256" key="6">
    <source>
        <dbReference type="ARBA" id="ARBA00022840"/>
    </source>
</evidence>
<keyword evidence="4" id="KW-0493">Microtubule</keyword>
<feature type="compositionally biased region" description="Polar residues" evidence="12">
    <location>
        <begin position="525"/>
        <end position="552"/>
    </location>
</feature>
<feature type="region of interest" description="Disordered" evidence="12">
    <location>
        <begin position="1451"/>
        <end position="1649"/>
    </location>
</feature>
<evidence type="ECO:0000256" key="1">
    <source>
        <dbReference type="ARBA" id="ARBA00004186"/>
    </source>
</evidence>
<feature type="region of interest" description="Disordered" evidence="12">
    <location>
        <begin position="237"/>
        <end position="261"/>
    </location>
</feature>
<dbReference type="InterPro" id="IPR036961">
    <property type="entry name" value="Kinesin_motor_dom_sf"/>
</dbReference>
<feature type="compositionally biased region" description="Basic residues" evidence="12">
    <location>
        <begin position="1485"/>
        <end position="1494"/>
    </location>
</feature>
<reference evidence="14" key="1">
    <citation type="submission" date="2020-04" db="EMBL/GenBank/DDBJ databases">
        <authorList>
            <person name="Neveu A P."/>
        </authorList>
    </citation>
    <scope>NUCLEOTIDE SEQUENCE</scope>
    <source>
        <tissue evidence="14">Whole embryo</tissue>
    </source>
</reference>
<feature type="region of interest" description="Disordered" evidence="12">
    <location>
        <begin position="1724"/>
        <end position="1743"/>
    </location>
</feature>
<dbReference type="GO" id="GO:0051231">
    <property type="term" value="P:spindle elongation"/>
    <property type="evidence" value="ECO:0007669"/>
    <property type="project" value="TreeGrafter"/>
</dbReference>
<dbReference type="GO" id="GO:0008574">
    <property type="term" value="F:plus-end-directed microtubule motor activity"/>
    <property type="evidence" value="ECO:0007669"/>
    <property type="project" value="TreeGrafter"/>
</dbReference>
<dbReference type="Pfam" id="PF00225">
    <property type="entry name" value="Kinesin"/>
    <property type="match status" value="1"/>
</dbReference>
<dbReference type="PANTHER" id="PTHR47970">
    <property type="entry name" value="KINESIN-LIKE PROTEIN KIF11"/>
    <property type="match status" value="1"/>
</dbReference>
<dbReference type="PROSITE" id="PS50067">
    <property type="entry name" value="KINESIN_MOTOR_2"/>
    <property type="match status" value="1"/>
</dbReference>
<dbReference type="PROSITE" id="PS00411">
    <property type="entry name" value="KINESIN_MOTOR_1"/>
    <property type="match status" value="1"/>
</dbReference>
<dbReference type="GO" id="GO:0007018">
    <property type="term" value="P:microtubule-based movement"/>
    <property type="evidence" value="ECO:0007669"/>
    <property type="project" value="InterPro"/>
</dbReference>
<keyword evidence="7 11" id="KW-0175">Coiled coil</keyword>
<keyword evidence="3" id="KW-0597">Phosphoprotein</keyword>
<protein>
    <submittedName>
        <fullName evidence="14">Kinesin-like protein KIF20B</fullName>
    </submittedName>
</protein>
<feature type="binding site" evidence="10">
    <location>
        <begin position="157"/>
        <end position="164"/>
    </location>
    <ligand>
        <name>ATP</name>
        <dbReference type="ChEBI" id="CHEBI:30616"/>
    </ligand>
</feature>
<feature type="domain" description="Kinesin motor" evidence="13">
    <location>
        <begin position="60"/>
        <end position="505"/>
    </location>
</feature>
<evidence type="ECO:0000256" key="7">
    <source>
        <dbReference type="ARBA" id="ARBA00023054"/>
    </source>
</evidence>
<accession>A0A6F9DGI5</accession>
<keyword evidence="9" id="KW-0206">Cytoskeleton</keyword>
<feature type="coiled-coil region" evidence="11">
    <location>
        <begin position="749"/>
        <end position="968"/>
    </location>
</feature>
<name>A0A6F9DGI5_9ASCI</name>
<organism evidence="14">
    <name type="scientific">Phallusia mammillata</name>
    <dbReference type="NCBI Taxonomy" id="59560"/>
    <lineage>
        <taxon>Eukaryota</taxon>
        <taxon>Metazoa</taxon>
        <taxon>Chordata</taxon>
        <taxon>Tunicata</taxon>
        <taxon>Ascidiacea</taxon>
        <taxon>Phlebobranchia</taxon>
        <taxon>Ascidiidae</taxon>
        <taxon>Phallusia</taxon>
    </lineage>
</organism>
<dbReference type="PRINTS" id="PR00380">
    <property type="entry name" value="KINESINHEAVY"/>
</dbReference>
<dbReference type="EMBL" id="LR786211">
    <property type="protein sequence ID" value="CAB3259094.1"/>
    <property type="molecule type" value="mRNA"/>
</dbReference>